<organism evidence="2 3">
    <name type="scientific">Clostridium malenominatum</name>
    <dbReference type="NCBI Taxonomy" id="1539"/>
    <lineage>
        <taxon>Bacteria</taxon>
        <taxon>Bacillati</taxon>
        <taxon>Bacillota</taxon>
        <taxon>Clostridia</taxon>
        <taxon>Eubacteriales</taxon>
        <taxon>Clostridiaceae</taxon>
        <taxon>Clostridium</taxon>
    </lineage>
</organism>
<dbReference type="InterPro" id="IPR001029">
    <property type="entry name" value="Flagellin_N"/>
</dbReference>
<dbReference type="Proteomes" id="UP001500339">
    <property type="component" value="Unassembled WGS sequence"/>
</dbReference>
<evidence type="ECO:0000313" key="2">
    <source>
        <dbReference type="EMBL" id="GAA0724345.1"/>
    </source>
</evidence>
<dbReference type="RefSeq" id="WP_343768985.1">
    <property type="nucleotide sequence ID" value="NZ_BAAACF010000001.1"/>
</dbReference>
<keyword evidence="2" id="KW-0966">Cell projection</keyword>
<dbReference type="Gene3D" id="1.20.1330.10">
    <property type="entry name" value="f41 fragment of flagellin, N-terminal domain"/>
    <property type="match status" value="2"/>
</dbReference>
<name>A0ABN1IZ97_9CLOT</name>
<evidence type="ECO:0000313" key="3">
    <source>
        <dbReference type="Proteomes" id="UP001500339"/>
    </source>
</evidence>
<evidence type="ECO:0000259" key="1">
    <source>
        <dbReference type="Pfam" id="PF00669"/>
    </source>
</evidence>
<dbReference type="PANTHER" id="PTHR42792">
    <property type="entry name" value="FLAGELLIN"/>
    <property type="match status" value="1"/>
</dbReference>
<dbReference type="InterPro" id="IPR001492">
    <property type="entry name" value="Flagellin"/>
</dbReference>
<sequence>MRVTNKMLANNFLVDMNRNLSHLQTLQSQLTSGKEIRRPSDDPFKVARAMQMHTDINTNKQYNENIKDTINWLDTTDTALNQMGKQMKRVRELLVTAGNPGYGADERKKLKDEINEIVGQFSNSLNANFDGKYIFGGTRATSKPVDIEKVGENSKLVFRGRDGEVLPEASIVEVNVANLDTNWGGKEINFEYKGNSVQIDLTSPINSVKELGEDLQAKIDSGELKGKLSVEVIEDGGKSYIKFTNQDKGNEIKISATTVVDDLNTLSGQKISDNQLDLISEKLVTEISQGVRVEYNVTATEVLEFKDNNGKEWDAREVFEKIATHLDNNDVGALTGEDLEAIDAVLNNILKIRSQVGAKQNSMEGAQDRNTEENFNMTEILSKTEDINLTEKTMEYAVAQTVYIAALQTSARVLQPTLMDYIR</sequence>
<keyword evidence="3" id="KW-1185">Reference proteome</keyword>
<proteinExistence type="predicted"/>
<dbReference type="PANTHER" id="PTHR42792:SF1">
    <property type="entry name" value="FLAGELLAR HOOK-ASSOCIATED PROTEIN 3"/>
    <property type="match status" value="1"/>
</dbReference>
<keyword evidence="2" id="KW-0282">Flagellum</keyword>
<reference evidence="2 3" key="1">
    <citation type="journal article" date="2019" name="Int. J. Syst. Evol. Microbiol.">
        <title>The Global Catalogue of Microorganisms (GCM) 10K type strain sequencing project: providing services to taxonomists for standard genome sequencing and annotation.</title>
        <authorList>
            <consortium name="The Broad Institute Genomics Platform"/>
            <consortium name="The Broad Institute Genome Sequencing Center for Infectious Disease"/>
            <person name="Wu L."/>
            <person name="Ma J."/>
        </authorList>
    </citation>
    <scope>NUCLEOTIDE SEQUENCE [LARGE SCALE GENOMIC DNA]</scope>
    <source>
        <strain evidence="2 3">JCM 1405</strain>
    </source>
</reference>
<protein>
    <submittedName>
        <fullName evidence="2">Flagellar hook-associated protein FlgL</fullName>
    </submittedName>
</protein>
<comment type="caution">
    <text evidence="2">The sequence shown here is derived from an EMBL/GenBank/DDBJ whole genome shotgun (WGS) entry which is preliminary data.</text>
</comment>
<gene>
    <name evidence="2" type="primary">flgL</name>
    <name evidence="2" type="ORF">GCM10008905_18100</name>
</gene>
<keyword evidence="2" id="KW-0969">Cilium</keyword>
<dbReference type="EMBL" id="BAAACF010000001">
    <property type="protein sequence ID" value="GAA0724345.1"/>
    <property type="molecule type" value="Genomic_DNA"/>
</dbReference>
<feature type="domain" description="Flagellin N-terminal" evidence="1">
    <location>
        <begin position="5"/>
        <end position="138"/>
    </location>
</feature>
<dbReference type="Pfam" id="PF00669">
    <property type="entry name" value="Flagellin_N"/>
    <property type="match status" value="1"/>
</dbReference>
<dbReference type="SUPFAM" id="SSF64518">
    <property type="entry name" value="Phase 1 flagellin"/>
    <property type="match status" value="1"/>
</dbReference>
<dbReference type="NCBIfam" id="TIGR02550">
    <property type="entry name" value="flagell_flgL"/>
    <property type="match status" value="1"/>
</dbReference>
<accession>A0ABN1IZ97</accession>
<dbReference type="InterPro" id="IPR013384">
    <property type="entry name" value="Flagell_FlgL"/>
</dbReference>